<dbReference type="HOGENOM" id="CLU_3200522_0_0_10"/>
<dbReference type="KEGG" id="hhy:Halhy_6716"/>
<reference evidence="1 2" key="1">
    <citation type="journal article" date="2011" name="Stand. Genomic Sci.">
        <title>Complete genome sequence of Haliscomenobacter hydrossis type strain (O).</title>
        <authorList>
            <consortium name="US DOE Joint Genome Institute (JGI-PGF)"/>
            <person name="Daligault H."/>
            <person name="Lapidus A."/>
            <person name="Zeytun A."/>
            <person name="Nolan M."/>
            <person name="Lucas S."/>
            <person name="Del Rio T.G."/>
            <person name="Tice H."/>
            <person name="Cheng J.F."/>
            <person name="Tapia R."/>
            <person name="Han C."/>
            <person name="Goodwin L."/>
            <person name="Pitluck S."/>
            <person name="Liolios K."/>
            <person name="Pagani I."/>
            <person name="Ivanova N."/>
            <person name="Huntemann M."/>
            <person name="Mavromatis K."/>
            <person name="Mikhailova N."/>
            <person name="Pati A."/>
            <person name="Chen A."/>
            <person name="Palaniappan K."/>
            <person name="Land M."/>
            <person name="Hauser L."/>
            <person name="Brambilla E.M."/>
            <person name="Rohde M."/>
            <person name="Verbarg S."/>
            <person name="Goker M."/>
            <person name="Bristow J."/>
            <person name="Eisen J.A."/>
            <person name="Markowitz V."/>
            <person name="Hugenholtz P."/>
            <person name="Kyrpides N.C."/>
            <person name="Klenk H.P."/>
            <person name="Woyke T."/>
        </authorList>
    </citation>
    <scope>NUCLEOTIDE SEQUENCE [LARGE SCALE GENOMIC DNA]</scope>
    <source>
        <strain evidence="2">ATCC 27775 / DSM 1100 / LMG 10767 / O</strain>
        <plasmid evidence="2">Plasmid pHALHY02</plasmid>
    </source>
</reference>
<gene>
    <name evidence="1" type="ordered locus">Halhy_6716</name>
</gene>
<keyword evidence="2" id="KW-1185">Reference proteome</keyword>
<reference key="2">
    <citation type="submission" date="2011-04" db="EMBL/GenBank/DDBJ databases">
        <title>Complete sequence of plasmid 2 of Haliscomenobacter hydrossis DSM 1100.</title>
        <authorList>
            <consortium name="US DOE Joint Genome Institute (JGI-PGF)"/>
            <person name="Lucas S."/>
            <person name="Han J."/>
            <person name="Lapidus A."/>
            <person name="Bruce D."/>
            <person name="Goodwin L."/>
            <person name="Pitluck S."/>
            <person name="Peters L."/>
            <person name="Kyrpides N."/>
            <person name="Mavromatis K."/>
            <person name="Ivanova N."/>
            <person name="Ovchinnikova G."/>
            <person name="Pagani I."/>
            <person name="Daligault H."/>
            <person name="Detter J.C."/>
            <person name="Han C."/>
            <person name="Land M."/>
            <person name="Hauser L."/>
            <person name="Markowitz V."/>
            <person name="Cheng J.-F."/>
            <person name="Hugenholtz P."/>
            <person name="Woyke T."/>
            <person name="Wu D."/>
            <person name="Verbarg S."/>
            <person name="Frueling A."/>
            <person name="Brambilla E."/>
            <person name="Klenk H.-P."/>
            <person name="Eisen J.A."/>
        </authorList>
    </citation>
    <scope>NUCLEOTIDE SEQUENCE</scope>
    <source>
        <strain>DSM 1100</strain>
    </source>
</reference>
<dbReference type="EMBL" id="CP002693">
    <property type="protein sequence ID" value="AEE54531.1"/>
    <property type="molecule type" value="Genomic_DNA"/>
</dbReference>
<organism evidence="1 2">
    <name type="scientific">Haliscomenobacter hydrossis (strain ATCC 27775 / DSM 1100 / LMG 10767 / O)</name>
    <dbReference type="NCBI Taxonomy" id="760192"/>
    <lineage>
        <taxon>Bacteria</taxon>
        <taxon>Pseudomonadati</taxon>
        <taxon>Bacteroidota</taxon>
        <taxon>Saprospiria</taxon>
        <taxon>Saprospirales</taxon>
        <taxon>Haliscomenobacteraceae</taxon>
        <taxon>Haliscomenobacter</taxon>
    </lineage>
</organism>
<proteinExistence type="predicted"/>
<evidence type="ECO:0000313" key="2">
    <source>
        <dbReference type="Proteomes" id="UP000008461"/>
    </source>
</evidence>
<dbReference type="AlphaFoldDB" id="F4L823"/>
<name>F4L823_HALH1</name>
<protein>
    <submittedName>
        <fullName evidence="1">Uncharacterized protein</fullName>
    </submittedName>
</protein>
<evidence type="ECO:0000313" key="1">
    <source>
        <dbReference type="EMBL" id="AEE54531.1"/>
    </source>
</evidence>
<keyword evidence="1" id="KW-0614">Plasmid</keyword>
<accession>F4L823</accession>
<sequence>MRLPWVTTIFVLDLNYVKHPKSPSNQNFIPIVLYFVAALAKTPRP</sequence>
<dbReference type="Proteomes" id="UP000008461">
    <property type="component" value="Plasmid pHALHY02"/>
</dbReference>
<geneLocation type="plasmid" evidence="1 2">
    <name>pHALHY02</name>
</geneLocation>